<feature type="domain" description="Lipid/polyisoprenoid-binding YceI-like" evidence="1">
    <location>
        <begin position="20"/>
        <end position="186"/>
    </location>
</feature>
<name>A0A381WD87_9ZZZZ</name>
<gene>
    <name evidence="2" type="ORF">METZ01_LOCUS103266</name>
</gene>
<organism evidence="2">
    <name type="scientific">marine metagenome</name>
    <dbReference type="NCBI Taxonomy" id="408172"/>
    <lineage>
        <taxon>unclassified sequences</taxon>
        <taxon>metagenomes</taxon>
        <taxon>ecological metagenomes</taxon>
    </lineage>
</organism>
<dbReference type="Pfam" id="PF04264">
    <property type="entry name" value="YceI"/>
    <property type="match status" value="1"/>
</dbReference>
<evidence type="ECO:0000313" key="2">
    <source>
        <dbReference type="EMBL" id="SVA50412.1"/>
    </source>
</evidence>
<dbReference type="AlphaFoldDB" id="A0A381WD87"/>
<accession>A0A381WD87</accession>
<dbReference type="PANTHER" id="PTHR34406">
    <property type="entry name" value="PROTEIN YCEI"/>
    <property type="match status" value="1"/>
</dbReference>
<sequence length="191" mass="21478">MDYTDTIRSIGGHTVPPVGTWELDVPNTFATFIAPHLVLARVKGRIPGITGSFTVTDDPSNSHLEVELDARTLTTDDEKRDQHLTSEDFIHVARFPTIWFSSTAIQPVDDLWKLTGDLTIRGETNPVTLDVRFLGLTVDWGKLKSLFHAETVIDRHQWGMTWNRPLDWGGVAVGREVRLEIHAQAKLVEEV</sequence>
<dbReference type="InterPro" id="IPR036761">
    <property type="entry name" value="TTHA0802/YceI-like_sf"/>
</dbReference>
<dbReference type="PANTHER" id="PTHR34406:SF1">
    <property type="entry name" value="PROTEIN YCEI"/>
    <property type="match status" value="1"/>
</dbReference>
<dbReference type="EMBL" id="UINC01011419">
    <property type="protein sequence ID" value="SVA50412.1"/>
    <property type="molecule type" value="Genomic_DNA"/>
</dbReference>
<evidence type="ECO:0000259" key="1">
    <source>
        <dbReference type="SMART" id="SM00867"/>
    </source>
</evidence>
<proteinExistence type="predicted"/>
<dbReference type="InterPro" id="IPR007372">
    <property type="entry name" value="Lipid/polyisoprenoid-bd_YceI"/>
</dbReference>
<dbReference type="Gene3D" id="2.40.128.110">
    <property type="entry name" value="Lipid/polyisoprenoid-binding, YceI-like"/>
    <property type="match status" value="1"/>
</dbReference>
<dbReference type="SMART" id="SM00867">
    <property type="entry name" value="YceI"/>
    <property type="match status" value="1"/>
</dbReference>
<dbReference type="SUPFAM" id="SSF101874">
    <property type="entry name" value="YceI-like"/>
    <property type="match status" value="1"/>
</dbReference>
<protein>
    <recommendedName>
        <fullName evidence="1">Lipid/polyisoprenoid-binding YceI-like domain-containing protein</fullName>
    </recommendedName>
</protein>
<reference evidence="2" key="1">
    <citation type="submission" date="2018-05" db="EMBL/GenBank/DDBJ databases">
        <authorList>
            <person name="Lanie J.A."/>
            <person name="Ng W.-L."/>
            <person name="Kazmierczak K.M."/>
            <person name="Andrzejewski T.M."/>
            <person name="Davidsen T.M."/>
            <person name="Wayne K.J."/>
            <person name="Tettelin H."/>
            <person name="Glass J.I."/>
            <person name="Rusch D."/>
            <person name="Podicherti R."/>
            <person name="Tsui H.-C.T."/>
            <person name="Winkler M.E."/>
        </authorList>
    </citation>
    <scope>NUCLEOTIDE SEQUENCE</scope>
</reference>